<feature type="transmembrane region" description="Helical" evidence="1">
    <location>
        <begin position="102"/>
        <end position="120"/>
    </location>
</feature>
<dbReference type="OrthoDB" id="1862941at2"/>
<dbReference type="RefSeq" id="WP_151625918.1">
    <property type="nucleotide sequence ID" value="NZ_CP043029.1"/>
</dbReference>
<dbReference type="InterPro" id="IPR025686">
    <property type="entry name" value="Glucos_trans_II"/>
</dbReference>
<dbReference type="KEGG" id="pxv:FXF36_15480"/>
<feature type="transmembrane region" description="Helical" evidence="1">
    <location>
        <begin position="12"/>
        <end position="31"/>
    </location>
</feature>
<evidence type="ECO:0000313" key="3">
    <source>
        <dbReference type="Proteomes" id="UP000327030"/>
    </source>
</evidence>
<evidence type="ECO:0000313" key="2">
    <source>
        <dbReference type="EMBL" id="QFJ56318.1"/>
    </source>
</evidence>
<proteinExistence type="predicted"/>
<feature type="transmembrane region" description="Helical" evidence="1">
    <location>
        <begin position="73"/>
        <end position="90"/>
    </location>
</feature>
<gene>
    <name evidence="2" type="ORF">FXF36_15480</name>
</gene>
<feature type="transmembrane region" description="Helical" evidence="1">
    <location>
        <begin position="239"/>
        <end position="264"/>
    </location>
</feature>
<dbReference type="Pfam" id="PF14264">
    <property type="entry name" value="Glucos_trans_II"/>
    <property type="match status" value="1"/>
</dbReference>
<dbReference type="AlphaFoldDB" id="A0A5P6VVC6"/>
<keyword evidence="2" id="KW-0614">Plasmid</keyword>
<feature type="transmembrane region" description="Helical" evidence="1">
    <location>
        <begin position="204"/>
        <end position="227"/>
    </location>
</feature>
<dbReference type="EMBL" id="CP043029">
    <property type="protein sequence ID" value="QFJ56318.1"/>
    <property type="molecule type" value="Genomic_DNA"/>
</dbReference>
<keyword evidence="1" id="KW-0812">Transmembrane</keyword>
<organism evidence="2 3">
    <name type="scientific">Pseudobutyrivibrio xylanivorans</name>
    <dbReference type="NCBI Taxonomy" id="185007"/>
    <lineage>
        <taxon>Bacteria</taxon>
        <taxon>Bacillati</taxon>
        <taxon>Bacillota</taxon>
        <taxon>Clostridia</taxon>
        <taxon>Lachnospirales</taxon>
        <taxon>Lachnospiraceae</taxon>
        <taxon>Pseudobutyrivibrio</taxon>
    </lineage>
</organism>
<reference evidence="3" key="1">
    <citation type="submission" date="2019-08" db="EMBL/GenBank/DDBJ databases">
        <title>Complete Genome Sequence of the Polysaccharide-Degrading Rumen Bacterium Pseudobutyrivibrio xylanivorans MA3014.</title>
        <authorList>
            <person name="Palevich N."/>
            <person name="Maclean P.H."/>
            <person name="Kelly W.J."/>
            <person name="Leahy S.C."/>
            <person name="Rakonjac J."/>
            <person name="Attwood G.T."/>
        </authorList>
    </citation>
    <scope>NUCLEOTIDE SEQUENCE [LARGE SCALE GENOMIC DNA]</scope>
    <source>
        <strain evidence="3">MA3014</strain>
        <plasmid evidence="3">pnp95</plasmid>
    </source>
</reference>
<protein>
    <submittedName>
        <fullName evidence="2">Uncharacterized protein</fullName>
    </submittedName>
</protein>
<keyword evidence="1" id="KW-0472">Membrane</keyword>
<accession>A0A5P6VVC6</accession>
<keyword evidence="1" id="KW-1133">Transmembrane helix</keyword>
<name>A0A5P6VVC6_PSEXY</name>
<geneLocation type="plasmid" evidence="3">
    <name>pnp95</name>
</geneLocation>
<feature type="transmembrane region" description="Helical" evidence="1">
    <location>
        <begin position="154"/>
        <end position="183"/>
    </location>
</feature>
<dbReference type="Proteomes" id="UP000327030">
    <property type="component" value="Plasmid pNP95"/>
</dbReference>
<sequence>MENKIREAAKPVFVTWILSVLCYLPMIAKGLTNSVDGLWASSFYQSGNIELGSGRWMLLFLDKFRGGYGAEPFSSLVALLFIVFAVYIAISMFEESRKVTSYIYTMLISCCVTMCCLLAYRFTSLNYCFGILTSVLAAWFLTKEVGEKKDIFMYTGASIALMVVSIGIYQVNLGCFFVLVILYMMKLIYSEENRKCSSLFIKTIVVFIVSCVLYKIAWTVCMLARHITASDYNGADSVSVFGIIAGLPHSLTLIYRSWISYFYFHRGITFLLQLGLL</sequence>
<evidence type="ECO:0000256" key="1">
    <source>
        <dbReference type="SAM" id="Phobius"/>
    </source>
</evidence>